<name>A0A1Q3D624_CEPFO</name>
<evidence type="ECO:0000256" key="1">
    <source>
        <dbReference type="ARBA" id="ARBA00023186"/>
    </source>
</evidence>
<dbReference type="STRING" id="3775.A0A1Q3D624"/>
<comment type="caution">
    <text evidence="3">The sequence shown here is derived from an EMBL/GenBank/DDBJ whole genome shotgun (WGS) entry which is preliminary data.</text>
</comment>
<keyword evidence="4" id="KW-1185">Reference proteome</keyword>
<evidence type="ECO:0000313" key="4">
    <source>
        <dbReference type="Proteomes" id="UP000187406"/>
    </source>
</evidence>
<dbReference type="AlphaFoldDB" id="A0A1Q3D624"/>
<dbReference type="PROSITE" id="PS50096">
    <property type="entry name" value="IQ"/>
    <property type="match status" value="1"/>
</dbReference>
<feature type="compositionally biased region" description="Basic residues" evidence="2">
    <location>
        <begin position="191"/>
        <end position="205"/>
    </location>
</feature>
<sequence>MSFIKRIEITEPYHSPPRLIKETNIFSSRALAFPSFFDECHDFGFPLDLLNPSPIPFEVLDTVADLIQIEKSPSFFSYKRIQHRVGADFTLQSLCDRVALLESSFDRLVNARVYGGERKYTWTAEIKGPVERKYKWTAEIKEEKKKKEEEGVERNYKWKAEIKGDGPISRTYKIEASSGGIAEYGKSEKKDKKHKMEKTEKKKKNKGESGSHRVVEIEETPDHGAFVLRQAFAKRAGAIRMGRGKQQELSPQDAALMIQMTFRAYLIRRSQALRALRDLAVAKTKLKEIRALFNNFSYRRRIACDAEERQRFSERIIVVLLTVDAIEGADLMVRTAKRSMVDELEAMLDAVDPQTPGKSLSLRRMTFDMPDGVFQKEIAKGVAQVVQLLDQEENGTKTLEDVYI</sequence>
<dbReference type="InterPro" id="IPR040400">
    <property type="entry name" value="BAG5/6/7/8"/>
</dbReference>
<dbReference type="PANTHER" id="PTHR33322:SF3">
    <property type="entry name" value="BAG FAMILY MOLECULAR CHAPERONE REGULATOR 7"/>
    <property type="match status" value="1"/>
</dbReference>
<gene>
    <name evidence="3" type="ORF">CFOL_v3_31326</name>
</gene>
<feature type="region of interest" description="Disordered" evidence="2">
    <location>
        <begin position="185"/>
        <end position="212"/>
    </location>
</feature>
<evidence type="ECO:0000256" key="2">
    <source>
        <dbReference type="SAM" id="MobiDB-lite"/>
    </source>
</evidence>
<dbReference type="GO" id="GO:0006457">
    <property type="term" value="P:protein folding"/>
    <property type="evidence" value="ECO:0007669"/>
    <property type="project" value="TreeGrafter"/>
</dbReference>
<proteinExistence type="predicted"/>
<dbReference type="InParanoid" id="A0A1Q3D624"/>
<organism evidence="3 4">
    <name type="scientific">Cephalotus follicularis</name>
    <name type="common">Albany pitcher plant</name>
    <dbReference type="NCBI Taxonomy" id="3775"/>
    <lineage>
        <taxon>Eukaryota</taxon>
        <taxon>Viridiplantae</taxon>
        <taxon>Streptophyta</taxon>
        <taxon>Embryophyta</taxon>
        <taxon>Tracheophyta</taxon>
        <taxon>Spermatophyta</taxon>
        <taxon>Magnoliopsida</taxon>
        <taxon>eudicotyledons</taxon>
        <taxon>Gunneridae</taxon>
        <taxon>Pentapetalae</taxon>
        <taxon>rosids</taxon>
        <taxon>fabids</taxon>
        <taxon>Oxalidales</taxon>
        <taxon>Cephalotaceae</taxon>
        <taxon>Cephalotus</taxon>
    </lineage>
</organism>
<dbReference type="OrthoDB" id="747353at2759"/>
<protein>
    <recommendedName>
        <fullName evidence="5">BAG domain-containing protein</fullName>
    </recommendedName>
</protein>
<accession>A0A1Q3D624</accession>
<dbReference type="PANTHER" id="PTHR33322">
    <property type="entry name" value="BAG DOMAIN CONTAINING PROTEIN, EXPRESSED"/>
    <property type="match status" value="1"/>
</dbReference>
<reference evidence="4" key="1">
    <citation type="submission" date="2016-04" db="EMBL/GenBank/DDBJ databases">
        <title>Cephalotus genome sequencing.</title>
        <authorList>
            <person name="Fukushima K."/>
            <person name="Hasebe M."/>
            <person name="Fang X."/>
        </authorList>
    </citation>
    <scope>NUCLEOTIDE SEQUENCE [LARGE SCALE GENOMIC DNA]</scope>
    <source>
        <strain evidence="4">cv. St1</strain>
    </source>
</reference>
<dbReference type="Proteomes" id="UP000187406">
    <property type="component" value="Unassembled WGS sequence"/>
</dbReference>
<dbReference type="GO" id="GO:0009506">
    <property type="term" value="C:plasmodesma"/>
    <property type="evidence" value="ECO:0007669"/>
    <property type="project" value="TreeGrafter"/>
</dbReference>
<dbReference type="EMBL" id="BDDD01004563">
    <property type="protein sequence ID" value="GAV87902.1"/>
    <property type="molecule type" value="Genomic_DNA"/>
</dbReference>
<evidence type="ECO:0008006" key="5">
    <source>
        <dbReference type="Google" id="ProtNLM"/>
    </source>
</evidence>
<keyword evidence="1" id="KW-0143">Chaperone</keyword>
<evidence type="ECO:0000313" key="3">
    <source>
        <dbReference type="EMBL" id="GAV87902.1"/>
    </source>
</evidence>
<dbReference type="FunCoup" id="A0A1Q3D624">
    <property type="interactions" value="1360"/>
</dbReference>